<dbReference type="Gene3D" id="3.40.50.720">
    <property type="entry name" value="NAD(P)-binding Rossmann-like Domain"/>
    <property type="match status" value="1"/>
</dbReference>
<keyword evidence="4" id="KW-1185">Reference proteome</keyword>
<dbReference type="EMBL" id="JYIU01000031">
    <property type="protein sequence ID" value="KJL24557.1"/>
    <property type="molecule type" value="Genomic_DNA"/>
</dbReference>
<dbReference type="RefSeq" id="WP_045253090.1">
    <property type="nucleotide sequence ID" value="NZ_CP031425.1"/>
</dbReference>
<comment type="caution">
    <text evidence="3">The sequence shown here is derived from an EMBL/GenBank/DDBJ whole genome shotgun (WGS) entry which is preliminary data.</text>
</comment>
<dbReference type="PANTHER" id="PTHR43639:SF1">
    <property type="entry name" value="SHORT-CHAIN DEHYDROGENASE_REDUCTASE FAMILY PROTEIN"/>
    <property type="match status" value="1"/>
</dbReference>
<dbReference type="KEGG" id="mfol:DXT68_01300"/>
<accession>A0A0F0KUG5</accession>
<evidence type="ECO:0000313" key="3">
    <source>
        <dbReference type="EMBL" id="KJL24557.1"/>
    </source>
</evidence>
<dbReference type="GO" id="GO:0004316">
    <property type="term" value="F:3-oxoacyl-[acyl-carrier-protein] reductase (NADPH) activity"/>
    <property type="evidence" value="ECO:0007669"/>
    <property type="project" value="UniProtKB-EC"/>
</dbReference>
<keyword evidence="2 3" id="KW-0560">Oxidoreductase</keyword>
<dbReference type="EC" id="1.1.1.100" evidence="3"/>
<evidence type="ECO:0000256" key="1">
    <source>
        <dbReference type="ARBA" id="ARBA00006484"/>
    </source>
</evidence>
<dbReference type="AlphaFoldDB" id="A0A0F0KUG5"/>
<dbReference type="Pfam" id="PF13561">
    <property type="entry name" value="adh_short_C2"/>
    <property type="match status" value="1"/>
</dbReference>
<dbReference type="InterPro" id="IPR020904">
    <property type="entry name" value="Sc_DH/Rdtase_CS"/>
</dbReference>
<dbReference type="CDD" id="cd05233">
    <property type="entry name" value="SDR_c"/>
    <property type="match status" value="1"/>
</dbReference>
<evidence type="ECO:0000313" key="4">
    <source>
        <dbReference type="Proteomes" id="UP000033572"/>
    </source>
</evidence>
<dbReference type="InterPro" id="IPR036291">
    <property type="entry name" value="NAD(P)-bd_dom_sf"/>
</dbReference>
<dbReference type="FunFam" id="3.40.50.720:FF:000084">
    <property type="entry name" value="Short-chain dehydrogenase reductase"/>
    <property type="match status" value="1"/>
</dbReference>
<dbReference type="PATRIC" id="fig|104336.4.peg.689"/>
<name>A0A0F0KUG5_9MICO</name>
<proteinExistence type="inferred from homology"/>
<dbReference type="PANTHER" id="PTHR43639">
    <property type="entry name" value="OXIDOREDUCTASE, SHORT-CHAIN DEHYDROGENASE/REDUCTASE FAMILY (AFU_ORTHOLOGUE AFUA_5G02870)"/>
    <property type="match status" value="1"/>
</dbReference>
<protein>
    <submittedName>
        <fullName evidence="3">3-oxoacyl-[acyl-carrier-protein] reductase FabG</fullName>
        <ecNumber evidence="3">1.1.1.100</ecNumber>
    </submittedName>
</protein>
<sequence>MANALITGGSRGIGRAIAQVLARRGDHVVVHYGRDRAAAEETLSSLEGSGHAIVGGDLGTPAEAQRVVMEAIAALGSLDILVNNAAVAPSAANAHRADDVPYAQWQQAWSEMAAVNLFGASNVTLLVAQHLIERGSGGSIVNVGSRGASRGEADHPAYAATKAGLQAFGQSMALTLAPHGISVTSVAPGMVATERQSATLTGPEGDSIRSQSPFGRVGTPEEIADAVAYLTSPTAVWASGTVLDLNGASYFR</sequence>
<dbReference type="PROSITE" id="PS00061">
    <property type="entry name" value="ADH_SHORT"/>
    <property type="match status" value="1"/>
</dbReference>
<organism evidence="3 4">
    <name type="scientific">Microbacterium foliorum</name>
    <dbReference type="NCBI Taxonomy" id="104336"/>
    <lineage>
        <taxon>Bacteria</taxon>
        <taxon>Bacillati</taxon>
        <taxon>Actinomycetota</taxon>
        <taxon>Actinomycetes</taxon>
        <taxon>Micrococcales</taxon>
        <taxon>Microbacteriaceae</taxon>
        <taxon>Microbacterium</taxon>
    </lineage>
</organism>
<dbReference type="PRINTS" id="PR00080">
    <property type="entry name" value="SDRFAMILY"/>
</dbReference>
<reference evidence="3 4" key="1">
    <citation type="submission" date="2015-02" db="EMBL/GenBank/DDBJ databases">
        <title>Draft genome sequences of ten Microbacterium spp. with emphasis on heavy metal contaminated environments.</title>
        <authorList>
            <person name="Corretto E."/>
        </authorList>
    </citation>
    <scope>NUCLEOTIDE SEQUENCE [LARGE SCALE GENOMIC DNA]</scope>
    <source>
        <strain evidence="3 4">DSM 12966</strain>
    </source>
</reference>
<evidence type="ECO:0000256" key="2">
    <source>
        <dbReference type="ARBA" id="ARBA00023002"/>
    </source>
</evidence>
<dbReference type="GeneID" id="94443018"/>
<dbReference type="InterPro" id="IPR002347">
    <property type="entry name" value="SDR_fam"/>
</dbReference>
<comment type="similarity">
    <text evidence="1">Belongs to the short-chain dehydrogenases/reductases (SDR) family.</text>
</comment>
<dbReference type="SUPFAM" id="SSF51735">
    <property type="entry name" value="NAD(P)-binding Rossmann-fold domains"/>
    <property type="match status" value="1"/>
</dbReference>
<dbReference type="PRINTS" id="PR00081">
    <property type="entry name" value="GDHRDH"/>
</dbReference>
<dbReference type="Proteomes" id="UP000033572">
    <property type="component" value="Unassembled WGS sequence"/>
</dbReference>
<gene>
    <name evidence="3" type="primary">fabG_2</name>
    <name evidence="3" type="ORF">RN50_00669</name>
</gene>